<dbReference type="GO" id="GO:0000139">
    <property type="term" value="C:Golgi membrane"/>
    <property type="evidence" value="ECO:0007669"/>
    <property type="project" value="UniProtKB-SubCell"/>
</dbReference>
<comment type="caution">
    <text evidence="9">The sequence shown here is derived from an EMBL/GenBank/DDBJ whole genome shotgun (WGS) entry which is preliminary data.</text>
</comment>
<name>A0AAN8WZ07_HALRR</name>
<gene>
    <name evidence="9" type="ORF">SK128_024350</name>
</gene>
<dbReference type="Gene3D" id="3.40.50.300">
    <property type="entry name" value="P-loop containing nucleotide triphosphate hydrolases"/>
    <property type="match status" value="1"/>
</dbReference>
<keyword evidence="8" id="KW-0325">Glycoprotein</keyword>
<evidence type="ECO:0000256" key="3">
    <source>
        <dbReference type="ARBA" id="ARBA00022692"/>
    </source>
</evidence>
<comment type="subcellular location">
    <subcellularLocation>
        <location evidence="1">Golgi apparatus membrane</location>
        <topology evidence="1">Single-pass type II membrane protein</topology>
    </subcellularLocation>
</comment>
<dbReference type="InterPro" id="IPR007734">
    <property type="entry name" value="Heparan_SO4_2-O-STrfase"/>
</dbReference>
<dbReference type="GO" id="GO:0008146">
    <property type="term" value="F:sulfotransferase activity"/>
    <property type="evidence" value="ECO:0007669"/>
    <property type="project" value="InterPro"/>
</dbReference>
<keyword evidence="5" id="KW-1133">Transmembrane helix</keyword>
<evidence type="ECO:0000313" key="9">
    <source>
        <dbReference type="EMBL" id="KAK7069869.1"/>
    </source>
</evidence>
<keyword evidence="10" id="KW-1185">Reference proteome</keyword>
<protein>
    <submittedName>
        <fullName evidence="9">Uncharacterized protein</fullName>
    </submittedName>
</protein>
<dbReference type="InterPro" id="IPR027417">
    <property type="entry name" value="P-loop_NTPase"/>
</dbReference>
<evidence type="ECO:0000256" key="8">
    <source>
        <dbReference type="ARBA" id="ARBA00023180"/>
    </source>
</evidence>
<evidence type="ECO:0000256" key="4">
    <source>
        <dbReference type="ARBA" id="ARBA00022968"/>
    </source>
</evidence>
<keyword evidence="6" id="KW-0333">Golgi apparatus</keyword>
<keyword evidence="2" id="KW-0808">Transferase</keyword>
<keyword evidence="4" id="KW-0735">Signal-anchor</keyword>
<sequence length="82" mass="9597">MTVERSYAVVGVLEELLLTRKVLENYLPKFFVGFSIEEDTVQKNKGPHKLETSEYTNMGLRKALKEDVEFYEYARQRLHAQA</sequence>
<evidence type="ECO:0000256" key="5">
    <source>
        <dbReference type="ARBA" id="ARBA00022989"/>
    </source>
</evidence>
<dbReference type="PANTHER" id="PTHR12129:SF15">
    <property type="entry name" value="URONYL 2-SULFOTRANSFERASE"/>
    <property type="match status" value="1"/>
</dbReference>
<organism evidence="9 10">
    <name type="scientific">Halocaridina rubra</name>
    <name type="common">Hawaiian red shrimp</name>
    <dbReference type="NCBI Taxonomy" id="373956"/>
    <lineage>
        <taxon>Eukaryota</taxon>
        <taxon>Metazoa</taxon>
        <taxon>Ecdysozoa</taxon>
        <taxon>Arthropoda</taxon>
        <taxon>Crustacea</taxon>
        <taxon>Multicrustacea</taxon>
        <taxon>Malacostraca</taxon>
        <taxon>Eumalacostraca</taxon>
        <taxon>Eucarida</taxon>
        <taxon>Decapoda</taxon>
        <taxon>Pleocyemata</taxon>
        <taxon>Caridea</taxon>
        <taxon>Atyoidea</taxon>
        <taxon>Atyidae</taxon>
        <taxon>Halocaridina</taxon>
    </lineage>
</organism>
<evidence type="ECO:0000256" key="6">
    <source>
        <dbReference type="ARBA" id="ARBA00023034"/>
    </source>
</evidence>
<dbReference type="Proteomes" id="UP001381693">
    <property type="component" value="Unassembled WGS sequence"/>
</dbReference>
<keyword evidence="7" id="KW-0472">Membrane</keyword>
<dbReference type="EMBL" id="JAXCGZ010015738">
    <property type="protein sequence ID" value="KAK7069869.1"/>
    <property type="molecule type" value="Genomic_DNA"/>
</dbReference>
<keyword evidence="3" id="KW-0812">Transmembrane</keyword>
<proteinExistence type="predicted"/>
<evidence type="ECO:0000256" key="1">
    <source>
        <dbReference type="ARBA" id="ARBA00004323"/>
    </source>
</evidence>
<evidence type="ECO:0000313" key="10">
    <source>
        <dbReference type="Proteomes" id="UP001381693"/>
    </source>
</evidence>
<dbReference type="PANTHER" id="PTHR12129">
    <property type="entry name" value="HEPARAN SULFATE 2-O-SULFOTRANSFERASE"/>
    <property type="match status" value="1"/>
</dbReference>
<evidence type="ECO:0000256" key="7">
    <source>
        <dbReference type="ARBA" id="ARBA00023136"/>
    </source>
</evidence>
<accession>A0AAN8WZ07</accession>
<dbReference type="AlphaFoldDB" id="A0AAN8WZ07"/>
<reference evidence="9 10" key="1">
    <citation type="submission" date="2023-11" db="EMBL/GenBank/DDBJ databases">
        <title>Halocaridina rubra genome assembly.</title>
        <authorList>
            <person name="Smith C."/>
        </authorList>
    </citation>
    <scope>NUCLEOTIDE SEQUENCE [LARGE SCALE GENOMIC DNA]</scope>
    <source>
        <strain evidence="9">EP-1</strain>
        <tissue evidence="9">Whole</tissue>
    </source>
</reference>
<evidence type="ECO:0000256" key="2">
    <source>
        <dbReference type="ARBA" id="ARBA00022679"/>
    </source>
</evidence>